<feature type="domain" description="Ribosome maturation factor RimP C-terminal" evidence="5">
    <location>
        <begin position="91"/>
        <end position="152"/>
    </location>
</feature>
<accession>A0A4Q2K4Y3</accession>
<evidence type="ECO:0000259" key="5">
    <source>
        <dbReference type="Pfam" id="PF17384"/>
    </source>
</evidence>
<organism evidence="6 7">
    <name type="scientific">Candidatus Borkfalkia ceftriaxoniphila</name>
    <dbReference type="NCBI Taxonomy" id="2508949"/>
    <lineage>
        <taxon>Bacteria</taxon>
        <taxon>Bacillati</taxon>
        <taxon>Bacillota</taxon>
        <taxon>Clostridia</taxon>
        <taxon>Christensenellales</taxon>
        <taxon>Christensenellaceae</taxon>
        <taxon>Candidatus Borkfalkia</taxon>
    </lineage>
</organism>
<dbReference type="InterPro" id="IPR036847">
    <property type="entry name" value="RimP_C_sf"/>
</dbReference>
<evidence type="ECO:0000256" key="3">
    <source>
        <dbReference type="HAMAP-Rule" id="MF_01077"/>
    </source>
</evidence>
<keyword evidence="1 3" id="KW-0963">Cytoplasm</keyword>
<dbReference type="InterPro" id="IPR028989">
    <property type="entry name" value="RimP_N"/>
</dbReference>
<gene>
    <name evidence="3" type="primary">rimP</name>
    <name evidence="6" type="ORF">ESZ91_10145</name>
</gene>
<name>A0A4Q2K4Y3_9FIRM</name>
<dbReference type="OrthoDB" id="9805006at2"/>
<dbReference type="EMBL" id="SDOZ01000004">
    <property type="protein sequence ID" value="RXZ58012.1"/>
    <property type="molecule type" value="Genomic_DNA"/>
</dbReference>
<dbReference type="RefSeq" id="WP_129226902.1">
    <property type="nucleotide sequence ID" value="NZ_SDOZ01000004.1"/>
</dbReference>
<evidence type="ECO:0000256" key="2">
    <source>
        <dbReference type="ARBA" id="ARBA00022517"/>
    </source>
</evidence>
<evidence type="ECO:0000256" key="1">
    <source>
        <dbReference type="ARBA" id="ARBA00022490"/>
    </source>
</evidence>
<comment type="subcellular location">
    <subcellularLocation>
        <location evidence="3">Cytoplasm</location>
    </subcellularLocation>
</comment>
<dbReference type="Gene3D" id="2.30.30.180">
    <property type="entry name" value="Ribosome maturation factor RimP, C-terminal domain"/>
    <property type="match status" value="1"/>
</dbReference>
<sequence>MKMKTAEEIAAFLQPIAASCGAEIYEVVFKQGKNPSLTVFIDSDKEGGVDLDLCEAVHNAIDGPLDELDPTFGRPYTLNVSSPGLDRPFRNDKDFYKNIGKKVEIRLYAPIKGQKFFEAVLEEFDPVAGNIRVSCEKDSFKLNLNQIAKISQAIDFE</sequence>
<dbReference type="PANTHER" id="PTHR33867">
    <property type="entry name" value="RIBOSOME MATURATION FACTOR RIMP"/>
    <property type="match status" value="1"/>
</dbReference>
<proteinExistence type="inferred from homology"/>
<evidence type="ECO:0000313" key="7">
    <source>
        <dbReference type="Proteomes" id="UP000291269"/>
    </source>
</evidence>
<dbReference type="Gene3D" id="3.30.300.70">
    <property type="entry name" value="RimP-like superfamily, N-terminal"/>
    <property type="match status" value="1"/>
</dbReference>
<dbReference type="PROSITE" id="PS51257">
    <property type="entry name" value="PROKAR_LIPOPROTEIN"/>
    <property type="match status" value="1"/>
</dbReference>
<dbReference type="GO" id="GO:0006412">
    <property type="term" value="P:translation"/>
    <property type="evidence" value="ECO:0007669"/>
    <property type="project" value="TreeGrafter"/>
</dbReference>
<evidence type="ECO:0000259" key="4">
    <source>
        <dbReference type="Pfam" id="PF02576"/>
    </source>
</evidence>
<dbReference type="GO" id="GO:0000028">
    <property type="term" value="P:ribosomal small subunit assembly"/>
    <property type="evidence" value="ECO:0007669"/>
    <property type="project" value="TreeGrafter"/>
</dbReference>
<dbReference type="HAMAP" id="MF_01077">
    <property type="entry name" value="RimP"/>
    <property type="match status" value="1"/>
</dbReference>
<dbReference type="InterPro" id="IPR003728">
    <property type="entry name" value="Ribosome_maturation_RimP"/>
</dbReference>
<dbReference type="Proteomes" id="UP000291269">
    <property type="component" value="Unassembled WGS sequence"/>
</dbReference>
<dbReference type="PANTHER" id="PTHR33867:SF1">
    <property type="entry name" value="RIBOSOME MATURATION FACTOR RIMP"/>
    <property type="match status" value="1"/>
</dbReference>
<dbReference type="AlphaFoldDB" id="A0A4Q2K4Y3"/>
<keyword evidence="7" id="KW-1185">Reference proteome</keyword>
<comment type="caution">
    <text evidence="6">The sequence shown here is derived from an EMBL/GenBank/DDBJ whole genome shotgun (WGS) entry which is preliminary data.</text>
</comment>
<keyword evidence="2 3" id="KW-0690">Ribosome biogenesis</keyword>
<dbReference type="InterPro" id="IPR035956">
    <property type="entry name" value="RimP_N_sf"/>
</dbReference>
<dbReference type="SUPFAM" id="SSF74942">
    <property type="entry name" value="YhbC-like, C-terminal domain"/>
    <property type="match status" value="1"/>
</dbReference>
<dbReference type="InterPro" id="IPR028998">
    <property type="entry name" value="RimP_C"/>
</dbReference>
<dbReference type="Pfam" id="PF17384">
    <property type="entry name" value="DUF150_C"/>
    <property type="match status" value="1"/>
</dbReference>
<dbReference type="CDD" id="cd01734">
    <property type="entry name" value="YlxS_C"/>
    <property type="match status" value="1"/>
</dbReference>
<comment type="similarity">
    <text evidence="3">Belongs to the RimP family.</text>
</comment>
<dbReference type="SUPFAM" id="SSF75420">
    <property type="entry name" value="YhbC-like, N-terminal domain"/>
    <property type="match status" value="1"/>
</dbReference>
<dbReference type="Pfam" id="PF02576">
    <property type="entry name" value="RimP_N"/>
    <property type="match status" value="1"/>
</dbReference>
<evidence type="ECO:0000313" key="6">
    <source>
        <dbReference type="EMBL" id="RXZ58012.1"/>
    </source>
</evidence>
<reference evidence="6 7" key="1">
    <citation type="journal article" date="2019" name="Gut">
        <title>Antibiotics-induced monodominance of a novel gut bacterial order.</title>
        <authorList>
            <person name="Hildebrand F."/>
            <person name="Moitinho-Silva L."/>
            <person name="Blasche S."/>
            <person name="Jahn M.T."/>
            <person name="Gossmann T.I."/>
            <person name="Heuerta-Cepas J."/>
            <person name="Hercog R."/>
            <person name="Luetge M."/>
            <person name="Bahram M."/>
            <person name="Pryszlak A."/>
            <person name="Alves R.J."/>
            <person name="Waszak S.M."/>
            <person name="Zhu A."/>
            <person name="Ye L."/>
            <person name="Costea P.I."/>
            <person name="Aalvink S."/>
            <person name="Belzer C."/>
            <person name="Forslund S.K."/>
            <person name="Sunagawa S."/>
            <person name="Hentschel U."/>
            <person name="Merten C."/>
            <person name="Patil K.R."/>
            <person name="Benes V."/>
            <person name="Bork P."/>
        </authorList>
    </citation>
    <scope>NUCLEOTIDE SEQUENCE [LARGE SCALE GENOMIC DNA]</scope>
    <source>
        <strain evidence="6 7">HDS1380</strain>
    </source>
</reference>
<protein>
    <recommendedName>
        <fullName evidence="3">Ribosome maturation factor RimP</fullName>
    </recommendedName>
</protein>
<dbReference type="GO" id="GO:0005829">
    <property type="term" value="C:cytosol"/>
    <property type="evidence" value="ECO:0007669"/>
    <property type="project" value="TreeGrafter"/>
</dbReference>
<feature type="domain" description="Ribosome maturation factor RimP N-terminal" evidence="4">
    <location>
        <begin position="13"/>
        <end position="86"/>
    </location>
</feature>
<comment type="function">
    <text evidence="3">Required for maturation of 30S ribosomal subunits.</text>
</comment>